<keyword evidence="3" id="KW-1185">Reference proteome</keyword>
<comment type="caution">
    <text evidence="2">The sequence shown here is derived from an EMBL/GenBank/DDBJ whole genome shotgun (WGS) entry which is preliminary data.</text>
</comment>
<reference evidence="2 3" key="1">
    <citation type="submission" date="2018-12" db="EMBL/GenBank/DDBJ databases">
        <title>Draft genome sequence of Xylaria grammica IHI A82.</title>
        <authorList>
            <person name="Buettner E."/>
            <person name="Kellner H."/>
        </authorList>
    </citation>
    <scope>NUCLEOTIDE SEQUENCE [LARGE SCALE GENOMIC DNA]</scope>
    <source>
        <strain evidence="2 3">IHI A82</strain>
    </source>
</reference>
<dbReference type="STRING" id="363999.A0A439D3W2"/>
<evidence type="ECO:0000256" key="1">
    <source>
        <dbReference type="SAM" id="MobiDB-lite"/>
    </source>
</evidence>
<sequence>MDLDTSLEALDLGALQNMPLKDLEAKIHQSAAANLSRSEIFDVLMRWFNEQIKRDAINQSKYPLECFVKLLHMYNHTDIEPFSLTQVDEVLNGWLEKGAIQNSTYRRRYLIIQQDLHHLFANERRNSQNSGASSPFDCHHGPKEIHSPGLSFKQEDNGMKREKEDAVLPHDMDHSTRISAAGQFVSLTSAGTVEIDKPVQLPDMEHMDVVFPQLLSDTQSQDAGADDVIMAPETTVIDSSGAKMSRKSTRNRGRKPKFHRDAPEPYSPPKNYICKRCNKPGEINLTEAVSFLTDSSYRALDSVLPDEPRSSLRPKANF</sequence>
<feature type="compositionally biased region" description="Basic and acidic residues" evidence="1">
    <location>
        <begin position="137"/>
        <end position="146"/>
    </location>
</feature>
<evidence type="ECO:0000313" key="2">
    <source>
        <dbReference type="EMBL" id="RWA09073.1"/>
    </source>
</evidence>
<dbReference type="EMBL" id="RYZI01000170">
    <property type="protein sequence ID" value="RWA09073.1"/>
    <property type="molecule type" value="Genomic_DNA"/>
</dbReference>
<protein>
    <submittedName>
        <fullName evidence="2">Uncharacterized protein</fullName>
    </submittedName>
</protein>
<gene>
    <name evidence="2" type="ORF">EKO27_g6034</name>
</gene>
<feature type="region of interest" description="Disordered" evidence="1">
    <location>
        <begin position="238"/>
        <end position="267"/>
    </location>
</feature>
<feature type="compositionally biased region" description="Basic residues" evidence="1">
    <location>
        <begin position="244"/>
        <end position="258"/>
    </location>
</feature>
<accession>A0A439D3W2</accession>
<feature type="compositionally biased region" description="Basic and acidic residues" evidence="1">
    <location>
        <begin position="153"/>
        <end position="162"/>
    </location>
</feature>
<dbReference type="Proteomes" id="UP000286045">
    <property type="component" value="Unassembled WGS sequence"/>
</dbReference>
<organism evidence="2 3">
    <name type="scientific">Xylaria grammica</name>
    <dbReference type="NCBI Taxonomy" id="363999"/>
    <lineage>
        <taxon>Eukaryota</taxon>
        <taxon>Fungi</taxon>
        <taxon>Dikarya</taxon>
        <taxon>Ascomycota</taxon>
        <taxon>Pezizomycotina</taxon>
        <taxon>Sordariomycetes</taxon>
        <taxon>Xylariomycetidae</taxon>
        <taxon>Xylariales</taxon>
        <taxon>Xylariaceae</taxon>
        <taxon>Xylaria</taxon>
    </lineage>
</organism>
<evidence type="ECO:0000313" key="3">
    <source>
        <dbReference type="Proteomes" id="UP000286045"/>
    </source>
</evidence>
<proteinExistence type="predicted"/>
<name>A0A439D3W2_9PEZI</name>
<dbReference type="AlphaFoldDB" id="A0A439D3W2"/>
<feature type="region of interest" description="Disordered" evidence="1">
    <location>
        <begin position="125"/>
        <end position="162"/>
    </location>
</feature>